<accession>A0A8J2ILB2</accession>
<dbReference type="InterPro" id="IPR049326">
    <property type="entry name" value="Rhodopsin_dom_fungi"/>
</dbReference>
<evidence type="ECO:0000256" key="6">
    <source>
        <dbReference type="SAM" id="Phobius"/>
    </source>
</evidence>
<dbReference type="RefSeq" id="XP_043174377.1">
    <property type="nucleotide sequence ID" value="XM_043318442.1"/>
</dbReference>
<organism evidence="9 10">
    <name type="scientific">Alternaria atra</name>
    <dbReference type="NCBI Taxonomy" id="119953"/>
    <lineage>
        <taxon>Eukaryota</taxon>
        <taxon>Fungi</taxon>
        <taxon>Dikarya</taxon>
        <taxon>Ascomycota</taxon>
        <taxon>Pezizomycotina</taxon>
        <taxon>Dothideomycetes</taxon>
        <taxon>Pleosporomycetidae</taxon>
        <taxon>Pleosporales</taxon>
        <taxon>Pleosporineae</taxon>
        <taxon>Pleosporaceae</taxon>
        <taxon>Alternaria</taxon>
        <taxon>Alternaria sect. Ulocladioides</taxon>
    </lineage>
</organism>
<proteinExistence type="inferred from homology"/>
<reference evidence="9" key="1">
    <citation type="submission" date="2021-05" db="EMBL/GenBank/DDBJ databases">
        <authorList>
            <person name="Stam R."/>
        </authorList>
    </citation>
    <scope>NUCLEOTIDE SEQUENCE</scope>
    <source>
        <strain evidence="9">CS162</strain>
    </source>
</reference>
<evidence type="ECO:0000313" key="9">
    <source>
        <dbReference type="EMBL" id="CAG5183884.1"/>
    </source>
</evidence>
<dbReference type="OrthoDB" id="3934549at2759"/>
<keyword evidence="4 6" id="KW-0472">Membrane</keyword>
<feature type="transmembrane region" description="Helical" evidence="6">
    <location>
        <begin position="145"/>
        <end position="167"/>
    </location>
</feature>
<keyword evidence="2 6" id="KW-0812">Transmembrane</keyword>
<evidence type="ECO:0000259" key="7">
    <source>
        <dbReference type="Pfam" id="PF20684"/>
    </source>
</evidence>
<feature type="domain" description="Rhodopsin" evidence="7">
    <location>
        <begin position="6"/>
        <end position="207"/>
    </location>
</feature>
<name>A0A8J2ILB2_9PLEO</name>
<dbReference type="Pfam" id="PF20684">
    <property type="entry name" value="Fung_rhodopsin"/>
    <property type="match status" value="1"/>
</dbReference>
<dbReference type="EMBL" id="CAJRGZ010000029">
    <property type="protein sequence ID" value="CAG5183884.1"/>
    <property type="molecule type" value="Genomic_DNA"/>
</dbReference>
<dbReference type="GeneID" id="67011004"/>
<dbReference type="GO" id="GO:0016020">
    <property type="term" value="C:membrane"/>
    <property type="evidence" value="ECO:0007669"/>
    <property type="project" value="UniProtKB-SubCell"/>
</dbReference>
<feature type="transmembrane region" description="Helical" evidence="6">
    <location>
        <begin position="110"/>
        <end position="133"/>
    </location>
</feature>
<keyword evidence="3 6" id="KW-1133">Transmembrane helix</keyword>
<keyword evidence="10" id="KW-1185">Reference proteome</keyword>
<evidence type="ECO:0000313" key="8">
    <source>
        <dbReference type="EMBL" id="CAG5175058.1"/>
    </source>
</evidence>
<evidence type="ECO:0000256" key="4">
    <source>
        <dbReference type="ARBA" id="ARBA00023136"/>
    </source>
</evidence>
<feature type="transmembrane region" description="Helical" evidence="6">
    <location>
        <begin position="65"/>
        <end position="85"/>
    </location>
</feature>
<feature type="transmembrane region" description="Helical" evidence="6">
    <location>
        <begin position="30"/>
        <end position="53"/>
    </location>
</feature>
<gene>
    <name evidence="9" type="ORF">ALTATR162_LOCUS10802</name>
    <name evidence="8" type="ORF">ALTATR162_LOCUS7946</name>
</gene>
<dbReference type="PANTHER" id="PTHR33048:SF123">
    <property type="entry name" value="INTEGRAL MEMBRANE PROTEIN"/>
    <property type="match status" value="1"/>
</dbReference>
<comment type="subcellular location">
    <subcellularLocation>
        <location evidence="1">Membrane</location>
        <topology evidence="1">Multi-pass membrane protein</topology>
    </subcellularLocation>
</comment>
<evidence type="ECO:0000256" key="3">
    <source>
        <dbReference type="ARBA" id="ARBA00022989"/>
    </source>
</evidence>
<evidence type="ECO:0000256" key="2">
    <source>
        <dbReference type="ARBA" id="ARBA00022692"/>
    </source>
</evidence>
<dbReference type="Proteomes" id="UP000676310">
    <property type="component" value="Unassembled WGS sequence"/>
</dbReference>
<dbReference type="PANTHER" id="PTHR33048">
    <property type="entry name" value="PTH11-LIKE INTEGRAL MEMBRANE PROTEIN (AFU_ORTHOLOGUE AFUA_5G11245)"/>
    <property type="match status" value="1"/>
</dbReference>
<dbReference type="EMBL" id="CAJRGZ010000022">
    <property type="protein sequence ID" value="CAG5175058.1"/>
    <property type="molecule type" value="Genomic_DNA"/>
</dbReference>
<evidence type="ECO:0000256" key="1">
    <source>
        <dbReference type="ARBA" id="ARBA00004141"/>
    </source>
</evidence>
<dbReference type="InterPro" id="IPR052337">
    <property type="entry name" value="SAT4-like"/>
</dbReference>
<evidence type="ECO:0000256" key="5">
    <source>
        <dbReference type="ARBA" id="ARBA00038359"/>
    </source>
</evidence>
<protein>
    <recommendedName>
        <fullName evidence="7">Rhodopsin domain-containing protein</fullName>
    </recommendedName>
</protein>
<comment type="caution">
    <text evidence="9">The sequence shown here is derived from an EMBL/GenBank/DDBJ whole genome shotgun (WGS) entry which is preliminary data.</text>
</comment>
<sequence>MNGYHISWGTGQHLEYLDVPSMRIPTLKHFYFYQLVYPLALFFVKASILALYHRLFEKLEFRYKVWFVAAFVTIYTIVVLFVNAFECRPKPSQAWSPTFPKGCNNLRATYFALGAINVLTDITIFLLPFKAFWKLQLDPRRRWALFGIFGVGGMAVIASIVRIYALWLYNVTKDISYDSIFILLLSQIEVNVAIISASVPAIRPLLRNTPLSFSQPKAYGIGYTRTIGSESASNNWSSHSRTRSSGQTELLTYGGRSPVAKQKILCGGRSNTSEESILKDDGITKTMETRIDFERIPDEELLPRRIPRKISHRARCSNKTAKEFGEYEQGF</sequence>
<comment type="similarity">
    <text evidence="5">Belongs to the SAT4 family.</text>
</comment>
<evidence type="ECO:0000313" key="10">
    <source>
        <dbReference type="Proteomes" id="UP000676310"/>
    </source>
</evidence>
<feature type="transmembrane region" description="Helical" evidence="6">
    <location>
        <begin position="179"/>
        <end position="202"/>
    </location>
</feature>
<dbReference type="AlphaFoldDB" id="A0A8J2ILB2"/>